<dbReference type="GO" id="GO:0008932">
    <property type="term" value="F:lytic endotransglycosylase activity"/>
    <property type="evidence" value="ECO:0007669"/>
    <property type="project" value="UniProtKB-UniRule"/>
</dbReference>
<protein>
    <recommendedName>
        <fullName evidence="7">Endolytic murein transglycosylase</fullName>
        <ecNumber evidence="7">4.2.2.29</ecNumber>
    </recommendedName>
    <alternativeName>
        <fullName evidence="7">Peptidoglycan lytic transglycosylase</fullName>
    </alternativeName>
    <alternativeName>
        <fullName evidence="7">Peptidoglycan polymerization terminase</fullName>
    </alternativeName>
</protein>
<comment type="catalytic activity">
    <reaction evidence="7">
        <text>a peptidoglycan chain = a peptidoglycan chain with N-acetyl-1,6-anhydromuramyl-[peptide] at the reducing end + a peptidoglycan chain with N-acetylglucosamine at the non-reducing end.</text>
        <dbReference type="EC" id="4.2.2.29"/>
    </reaction>
</comment>
<dbReference type="AlphaFoldDB" id="A0AAX6NCW8"/>
<organism evidence="8 9">
    <name type="scientific">Priestia aryabhattai</name>
    <name type="common">Bacillus aryabhattai</name>
    <dbReference type="NCBI Taxonomy" id="412384"/>
    <lineage>
        <taxon>Bacteria</taxon>
        <taxon>Bacillati</taxon>
        <taxon>Bacillota</taxon>
        <taxon>Bacilli</taxon>
        <taxon>Bacillales</taxon>
        <taxon>Bacillaceae</taxon>
        <taxon>Priestia</taxon>
    </lineage>
</organism>
<keyword evidence="3 7" id="KW-1133">Transmembrane helix</keyword>
<dbReference type="PANTHER" id="PTHR30518">
    <property type="entry name" value="ENDOLYTIC MUREIN TRANSGLYCOSYLASE"/>
    <property type="match status" value="1"/>
</dbReference>
<evidence type="ECO:0000313" key="8">
    <source>
        <dbReference type="EMBL" id="MDU9693510.1"/>
    </source>
</evidence>
<comment type="caution">
    <text evidence="8">The sequence shown here is derived from an EMBL/GenBank/DDBJ whole genome shotgun (WGS) entry which is preliminary data.</text>
</comment>
<accession>A0AAX6NCW8</accession>
<dbReference type="GO" id="GO:0009252">
    <property type="term" value="P:peptidoglycan biosynthetic process"/>
    <property type="evidence" value="ECO:0007669"/>
    <property type="project" value="UniProtKB-UniRule"/>
</dbReference>
<evidence type="ECO:0000256" key="2">
    <source>
        <dbReference type="ARBA" id="ARBA00022692"/>
    </source>
</evidence>
<dbReference type="GO" id="GO:0005886">
    <property type="term" value="C:plasma membrane"/>
    <property type="evidence" value="ECO:0007669"/>
    <property type="project" value="UniProtKB-UniRule"/>
</dbReference>
<gene>
    <name evidence="7 8" type="primary">mltG</name>
    <name evidence="8" type="ORF">O0Q50_20245</name>
</gene>
<sequence length="362" mass="41677">MKRFFVKFLIFIIVLAAVAVGGLNWFKGKSAVSSGSIDISTGASVRQVADLLEANGVIEDANVFYYYIRLKQIYCEMAPWSNQKFDVSFKPGKFVLDTSDFNSLIAELNEIDNSTKEETAERYVTIPEGTTIEQMSEILSSRNIVDKEAFIRLVNDQEYYNELRKKYAWLPAYNSQKIVQLEGYLHADSYDFQKNTLPHKIIEQMLDETNKWYVENKVQILDTGYTFDQLITLASVVEKESKFSEDRPKVAQVFYNRLIKGMKLESDITAAYANREHKVFMTYSDIDTDSPYNTYKTPGLPLGPINAPSTESLTATLHPTGSQFKAIYFYARPNGQTFYAETFEEHEVNRKKYENEWLELTK</sequence>
<keyword evidence="2 7" id="KW-0812">Transmembrane</keyword>
<dbReference type="NCBIfam" id="TIGR00247">
    <property type="entry name" value="endolytic transglycosylase MltG"/>
    <property type="match status" value="1"/>
</dbReference>
<evidence type="ECO:0000256" key="5">
    <source>
        <dbReference type="ARBA" id="ARBA00023239"/>
    </source>
</evidence>
<evidence type="ECO:0000256" key="7">
    <source>
        <dbReference type="HAMAP-Rule" id="MF_02065"/>
    </source>
</evidence>
<keyword evidence="6 7" id="KW-0961">Cell wall biogenesis/degradation</keyword>
<dbReference type="HAMAP" id="MF_02065">
    <property type="entry name" value="MltG"/>
    <property type="match status" value="1"/>
</dbReference>
<keyword evidence="4 7" id="KW-0472">Membrane</keyword>
<keyword evidence="5 7" id="KW-0456">Lyase</keyword>
<evidence type="ECO:0000256" key="6">
    <source>
        <dbReference type="ARBA" id="ARBA00023316"/>
    </source>
</evidence>
<comment type="similarity">
    <text evidence="7">Belongs to the transglycosylase MltG family.</text>
</comment>
<dbReference type="Proteomes" id="UP001269400">
    <property type="component" value="Unassembled WGS sequence"/>
</dbReference>
<dbReference type="Pfam" id="PF02618">
    <property type="entry name" value="YceG"/>
    <property type="match status" value="1"/>
</dbReference>
<dbReference type="RefSeq" id="WP_316910736.1">
    <property type="nucleotide sequence ID" value="NZ_JAPTGD010000002.1"/>
</dbReference>
<reference evidence="8" key="2">
    <citation type="submission" date="2022-12" db="EMBL/GenBank/DDBJ databases">
        <authorList>
            <person name="Dechsakulwatana C."/>
            <person name="Rungsihiranrut A."/>
            <person name="Muangchinda C."/>
            <person name="Ningthoujam R."/>
            <person name="Klankeo P."/>
            <person name="Pinyakong O."/>
        </authorList>
    </citation>
    <scope>NUCLEOTIDE SEQUENCE</scope>
    <source>
        <strain evidence="8">TL01-2</strain>
    </source>
</reference>
<dbReference type="GO" id="GO:0071555">
    <property type="term" value="P:cell wall organization"/>
    <property type="evidence" value="ECO:0007669"/>
    <property type="project" value="UniProtKB-KW"/>
</dbReference>
<keyword evidence="1 7" id="KW-1003">Cell membrane</keyword>
<dbReference type="EC" id="4.2.2.29" evidence="7"/>
<comment type="function">
    <text evidence="7">Functions as a peptidoglycan terminase that cleaves nascent peptidoglycan strands endolytically to terminate their elongation.</text>
</comment>
<dbReference type="InterPro" id="IPR003770">
    <property type="entry name" value="MLTG-like"/>
</dbReference>
<dbReference type="Gene3D" id="3.30.1490.480">
    <property type="entry name" value="Endolytic murein transglycosylase"/>
    <property type="match status" value="1"/>
</dbReference>
<evidence type="ECO:0000313" key="9">
    <source>
        <dbReference type="Proteomes" id="UP001269400"/>
    </source>
</evidence>
<proteinExistence type="inferred from homology"/>
<evidence type="ECO:0000256" key="3">
    <source>
        <dbReference type="ARBA" id="ARBA00022989"/>
    </source>
</evidence>
<reference evidence="8" key="1">
    <citation type="journal article" date="2022" name="J Environ Chem Eng">
        <title>Biodegradation of petroleum oil using a constructed nonpathogenic and heavy metal-tolerant bacterial consortium isolated from marine sponges.</title>
        <authorList>
            <person name="Dechsakulwatana C."/>
            <person name="Rungsihiranrut A."/>
            <person name="Muangchinda C."/>
            <person name="Ningthoujam R."/>
            <person name="Klankeo P."/>
            <person name="Pinyakong O."/>
        </authorList>
    </citation>
    <scope>NUCLEOTIDE SEQUENCE</scope>
    <source>
        <strain evidence="8">TL01-2</strain>
    </source>
</reference>
<evidence type="ECO:0000256" key="4">
    <source>
        <dbReference type="ARBA" id="ARBA00023136"/>
    </source>
</evidence>
<evidence type="ECO:0000256" key="1">
    <source>
        <dbReference type="ARBA" id="ARBA00022475"/>
    </source>
</evidence>
<feature type="site" description="Important for catalytic activity" evidence="7">
    <location>
        <position position="240"/>
    </location>
</feature>
<dbReference type="PANTHER" id="PTHR30518:SF2">
    <property type="entry name" value="ENDOLYTIC MUREIN TRANSGLYCOSYLASE"/>
    <property type="match status" value="1"/>
</dbReference>
<name>A0AAX6NCW8_PRIAR</name>
<dbReference type="EMBL" id="JAPTGD010000002">
    <property type="protein sequence ID" value="MDU9693510.1"/>
    <property type="molecule type" value="Genomic_DNA"/>
</dbReference>